<keyword evidence="3" id="KW-1185">Reference proteome</keyword>
<proteinExistence type="predicted"/>
<feature type="domain" description="Little elongation complex subunit 1 C-terminal" evidence="1">
    <location>
        <begin position="22"/>
        <end position="131"/>
    </location>
</feature>
<dbReference type="Proteomes" id="UP000000305">
    <property type="component" value="Unassembled WGS sequence"/>
</dbReference>
<reference evidence="2 3" key="1">
    <citation type="journal article" date="2011" name="Science">
        <title>The ecoresponsive genome of Daphnia pulex.</title>
        <authorList>
            <person name="Colbourne J.K."/>
            <person name="Pfrender M.E."/>
            <person name="Gilbert D."/>
            <person name="Thomas W.K."/>
            <person name="Tucker A."/>
            <person name="Oakley T.H."/>
            <person name="Tokishita S."/>
            <person name="Aerts A."/>
            <person name="Arnold G.J."/>
            <person name="Basu M.K."/>
            <person name="Bauer D.J."/>
            <person name="Caceres C.E."/>
            <person name="Carmel L."/>
            <person name="Casola C."/>
            <person name="Choi J.H."/>
            <person name="Detter J.C."/>
            <person name="Dong Q."/>
            <person name="Dusheyko S."/>
            <person name="Eads B.D."/>
            <person name="Frohlich T."/>
            <person name="Geiler-Samerotte K.A."/>
            <person name="Gerlach D."/>
            <person name="Hatcher P."/>
            <person name="Jogdeo S."/>
            <person name="Krijgsveld J."/>
            <person name="Kriventseva E.V."/>
            <person name="Kultz D."/>
            <person name="Laforsch C."/>
            <person name="Lindquist E."/>
            <person name="Lopez J."/>
            <person name="Manak J.R."/>
            <person name="Muller J."/>
            <person name="Pangilinan J."/>
            <person name="Patwardhan R.P."/>
            <person name="Pitluck S."/>
            <person name="Pritham E.J."/>
            <person name="Rechtsteiner A."/>
            <person name="Rho M."/>
            <person name="Rogozin I.B."/>
            <person name="Sakarya O."/>
            <person name="Salamov A."/>
            <person name="Schaack S."/>
            <person name="Shapiro H."/>
            <person name="Shiga Y."/>
            <person name="Skalitzky C."/>
            <person name="Smith Z."/>
            <person name="Souvorov A."/>
            <person name="Sung W."/>
            <person name="Tang Z."/>
            <person name="Tsuchiya D."/>
            <person name="Tu H."/>
            <person name="Vos H."/>
            <person name="Wang M."/>
            <person name="Wolf Y.I."/>
            <person name="Yamagata H."/>
            <person name="Yamada T."/>
            <person name="Ye Y."/>
            <person name="Shaw J.R."/>
            <person name="Andrews J."/>
            <person name="Crease T.J."/>
            <person name="Tang H."/>
            <person name="Lucas S.M."/>
            <person name="Robertson H.M."/>
            <person name="Bork P."/>
            <person name="Koonin E.V."/>
            <person name="Zdobnov E.M."/>
            <person name="Grigoriev I.V."/>
            <person name="Lynch M."/>
            <person name="Boore J.L."/>
        </authorList>
    </citation>
    <scope>NUCLEOTIDE SEQUENCE [LARGE SCALE GENOMIC DNA]</scope>
</reference>
<sequence>MTRFYETNSKDEASSLSWSLALLARWEGVDFTIQLIEKKLWPFLQRWSSGEGTNNAAAAVIITIGMIGKTVPASKRAGVKSVLDAMKTILQSEETVPPVQEAAIEAVIHLGETDDPKSIIEIVKSWKIENTYLSQHMRLVLKAFLKRHSDLCVV</sequence>
<gene>
    <name evidence="2" type="ORF">DAPPUDRAFT_220566</name>
</gene>
<dbReference type="HOGENOM" id="CLU_1706033_0_0_1"/>
<dbReference type="InterPro" id="IPR057881">
    <property type="entry name" value="ICE1_C"/>
</dbReference>
<name>E9FTT3_DAPPU</name>
<dbReference type="SUPFAM" id="SSF48371">
    <property type="entry name" value="ARM repeat"/>
    <property type="match status" value="1"/>
</dbReference>
<evidence type="ECO:0000313" key="2">
    <source>
        <dbReference type="EMBL" id="EFX89588.1"/>
    </source>
</evidence>
<dbReference type="AlphaFoldDB" id="E9FTT3"/>
<accession>E9FTT3</accession>
<dbReference type="InParanoid" id="E9FTT3"/>
<dbReference type="OrthoDB" id="6368736at2759"/>
<dbReference type="Pfam" id="PF25817">
    <property type="entry name" value="ICE1_C"/>
    <property type="match status" value="1"/>
</dbReference>
<evidence type="ECO:0000313" key="3">
    <source>
        <dbReference type="Proteomes" id="UP000000305"/>
    </source>
</evidence>
<dbReference type="InterPro" id="IPR016024">
    <property type="entry name" value="ARM-type_fold"/>
</dbReference>
<organism evidence="2 3">
    <name type="scientific">Daphnia pulex</name>
    <name type="common">Water flea</name>
    <dbReference type="NCBI Taxonomy" id="6669"/>
    <lineage>
        <taxon>Eukaryota</taxon>
        <taxon>Metazoa</taxon>
        <taxon>Ecdysozoa</taxon>
        <taxon>Arthropoda</taxon>
        <taxon>Crustacea</taxon>
        <taxon>Branchiopoda</taxon>
        <taxon>Diplostraca</taxon>
        <taxon>Cladocera</taxon>
        <taxon>Anomopoda</taxon>
        <taxon>Daphniidae</taxon>
        <taxon>Daphnia</taxon>
    </lineage>
</organism>
<protein>
    <recommendedName>
        <fullName evidence="1">Little elongation complex subunit 1 C-terminal domain-containing protein</fullName>
    </recommendedName>
</protein>
<evidence type="ECO:0000259" key="1">
    <source>
        <dbReference type="Pfam" id="PF25817"/>
    </source>
</evidence>
<dbReference type="EMBL" id="GL732524">
    <property type="protein sequence ID" value="EFX89588.1"/>
    <property type="molecule type" value="Genomic_DNA"/>
</dbReference>
<dbReference type="KEGG" id="dpx:DAPPUDRAFT_220566"/>